<reference evidence="4" key="1">
    <citation type="journal article" date="2019" name="Int. J. Syst. Evol. Microbiol.">
        <title>The Global Catalogue of Microorganisms (GCM) 10K type strain sequencing project: providing services to taxonomists for standard genome sequencing and annotation.</title>
        <authorList>
            <consortium name="The Broad Institute Genomics Platform"/>
            <consortium name="The Broad Institute Genome Sequencing Center for Infectious Disease"/>
            <person name="Wu L."/>
            <person name="Ma J."/>
        </authorList>
    </citation>
    <scope>NUCLEOTIDE SEQUENCE [LARGE SCALE GENOMIC DNA]</scope>
    <source>
        <strain evidence="4">FCH27</strain>
    </source>
</reference>
<evidence type="ECO:0000313" key="3">
    <source>
        <dbReference type="EMBL" id="MFC7362980.1"/>
    </source>
</evidence>
<organism evidence="3 4">
    <name type="scientific">Nocardioides astragali</name>
    <dbReference type="NCBI Taxonomy" id="1776736"/>
    <lineage>
        <taxon>Bacteria</taxon>
        <taxon>Bacillati</taxon>
        <taxon>Actinomycetota</taxon>
        <taxon>Actinomycetes</taxon>
        <taxon>Propionibacteriales</taxon>
        <taxon>Nocardioidaceae</taxon>
        <taxon>Nocardioides</taxon>
    </lineage>
</organism>
<comment type="caution">
    <text evidence="3">The sequence shown here is derived from an EMBL/GenBank/DDBJ whole genome shotgun (WGS) entry which is preliminary data.</text>
</comment>
<protein>
    <submittedName>
        <fullName evidence="3">PGPGW domain-containing protein</fullName>
    </submittedName>
</protein>
<evidence type="ECO:0000256" key="2">
    <source>
        <dbReference type="SAM" id="Phobius"/>
    </source>
</evidence>
<name>A0ABW2NAP7_9ACTN</name>
<feature type="transmembrane region" description="Helical" evidence="2">
    <location>
        <begin position="113"/>
        <end position="132"/>
    </location>
</feature>
<evidence type="ECO:0000256" key="1">
    <source>
        <dbReference type="SAM" id="MobiDB-lite"/>
    </source>
</evidence>
<sequence length="179" mass="19551">MTGAARRIVLETLGWVLLVLGVAAIFLPGPGLLGIFAGLALLSQQYDWAERRVEPVRLRALLGAAEGVETWPRIIASCLGAVVLAACGVLWIMKPPSPAWWPLSDTWWLPGGIWTGVTQIGSAVIALALIAYSYRRFHGKPEATDELRREIKSDGKSKGKNEGKARGKDSDRDRQEHRA</sequence>
<gene>
    <name evidence="3" type="ORF">ACFQO6_22100</name>
</gene>
<dbReference type="InterPro" id="IPR019099">
    <property type="entry name" value="Uncharacterised_PGPGW_TM"/>
</dbReference>
<feature type="transmembrane region" description="Helical" evidence="2">
    <location>
        <begin position="74"/>
        <end position="93"/>
    </location>
</feature>
<keyword evidence="2" id="KW-0472">Membrane</keyword>
<keyword evidence="4" id="KW-1185">Reference proteome</keyword>
<keyword evidence="2" id="KW-0812">Transmembrane</keyword>
<proteinExistence type="predicted"/>
<dbReference type="RefSeq" id="WP_255891364.1">
    <property type="nucleotide sequence ID" value="NZ_JAFMZM010000004.1"/>
</dbReference>
<dbReference type="Pfam" id="PF09656">
    <property type="entry name" value="PGPGW"/>
    <property type="match status" value="1"/>
</dbReference>
<keyword evidence="2" id="KW-1133">Transmembrane helix</keyword>
<feature type="transmembrane region" description="Helical" evidence="2">
    <location>
        <begin position="15"/>
        <end position="42"/>
    </location>
</feature>
<accession>A0ABW2NAP7</accession>
<dbReference type="EMBL" id="JBHTCH010000028">
    <property type="protein sequence ID" value="MFC7362980.1"/>
    <property type="molecule type" value="Genomic_DNA"/>
</dbReference>
<dbReference type="Proteomes" id="UP001596524">
    <property type="component" value="Unassembled WGS sequence"/>
</dbReference>
<feature type="region of interest" description="Disordered" evidence="1">
    <location>
        <begin position="144"/>
        <end position="179"/>
    </location>
</feature>
<evidence type="ECO:0000313" key="4">
    <source>
        <dbReference type="Proteomes" id="UP001596524"/>
    </source>
</evidence>